<name>A0A433UP27_9CYAN</name>
<evidence type="ECO:0000313" key="2">
    <source>
        <dbReference type="Proteomes" id="UP000271624"/>
    </source>
</evidence>
<sequence length="91" mass="10528">MSFPKYKRFPTFLILTVLVIWVTVPVNQATIAQTPINLYERAKLEVSKITGILTDKLTIVKQARLADTGITRFKLRDTQNNIYGIFLKSRW</sequence>
<dbReference type="RefSeq" id="WP_127086928.1">
    <property type="nucleotide sequence ID" value="NZ_RSCL01000040.1"/>
</dbReference>
<dbReference type="EMBL" id="RSCL01000040">
    <property type="protein sequence ID" value="RUS95603.1"/>
    <property type="molecule type" value="Genomic_DNA"/>
</dbReference>
<reference evidence="1" key="2">
    <citation type="journal article" date="2019" name="Genome Biol. Evol.">
        <title>Day and night: Metabolic profiles and evolutionary relationships of six axenic non-marine cyanobacteria.</title>
        <authorList>
            <person name="Will S.E."/>
            <person name="Henke P."/>
            <person name="Boedeker C."/>
            <person name="Huang S."/>
            <person name="Brinkmann H."/>
            <person name="Rohde M."/>
            <person name="Jarek M."/>
            <person name="Friedl T."/>
            <person name="Seufert S."/>
            <person name="Schumacher M."/>
            <person name="Overmann J."/>
            <person name="Neumann-Schaal M."/>
            <person name="Petersen J."/>
        </authorList>
    </citation>
    <scope>NUCLEOTIDE SEQUENCE [LARGE SCALE GENOMIC DNA]</scope>
    <source>
        <strain evidence="1">PCC 7102</strain>
    </source>
</reference>
<reference evidence="1" key="1">
    <citation type="submission" date="2018-12" db="EMBL/GenBank/DDBJ databases">
        <authorList>
            <person name="Will S."/>
            <person name="Neumann-Schaal M."/>
            <person name="Henke P."/>
        </authorList>
    </citation>
    <scope>NUCLEOTIDE SEQUENCE</scope>
    <source>
        <strain evidence="1">PCC 7102</strain>
    </source>
</reference>
<dbReference type="AlphaFoldDB" id="A0A433UP27"/>
<organism evidence="1 2">
    <name type="scientific">Dulcicalothrix desertica PCC 7102</name>
    <dbReference type="NCBI Taxonomy" id="232991"/>
    <lineage>
        <taxon>Bacteria</taxon>
        <taxon>Bacillati</taxon>
        <taxon>Cyanobacteriota</taxon>
        <taxon>Cyanophyceae</taxon>
        <taxon>Nostocales</taxon>
        <taxon>Calotrichaceae</taxon>
        <taxon>Dulcicalothrix</taxon>
    </lineage>
</organism>
<protein>
    <submittedName>
        <fullName evidence="1">Uncharacterized protein</fullName>
    </submittedName>
</protein>
<keyword evidence="2" id="KW-1185">Reference proteome</keyword>
<dbReference type="Proteomes" id="UP000271624">
    <property type="component" value="Unassembled WGS sequence"/>
</dbReference>
<proteinExistence type="predicted"/>
<accession>A0A433UP27</accession>
<gene>
    <name evidence="1" type="ORF">DSM106972_089590</name>
</gene>
<evidence type="ECO:0000313" key="1">
    <source>
        <dbReference type="EMBL" id="RUS95603.1"/>
    </source>
</evidence>
<comment type="caution">
    <text evidence="1">The sequence shown here is derived from an EMBL/GenBank/DDBJ whole genome shotgun (WGS) entry which is preliminary data.</text>
</comment>